<reference evidence="3 4" key="1">
    <citation type="submission" date="2018-10" db="EMBL/GenBank/DDBJ databases">
        <title>Relationship between Morphology and Antimicrobial Activity in Streptomyces.</title>
        <authorList>
            <person name="Kang H.J."/>
            <person name="Kim S.B."/>
        </authorList>
    </citation>
    <scope>NUCLEOTIDE SEQUENCE [LARGE SCALE GENOMIC DNA]</scope>
    <source>
        <strain evidence="3 4">BH38</strain>
    </source>
</reference>
<name>A0A387HDB0_9ACTN</name>
<gene>
    <name evidence="3" type="ORF">DWB77_03560</name>
</gene>
<keyword evidence="4" id="KW-1185">Reference proteome</keyword>
<protein>
    <submittedName>
        <fullName evidence="3">Uncharacterized protein</fullName>
    </submittedName>
</protein>
<evidence type="ECO:0000313" key="4">
    <source>
        <dbReference type="Proteomes" id="UP000271554"/>
    </source>
</evidence>
<feature type="region of interest" description="Disordered" evidence="2">
    <location>
        <begin position="70"/>
        <end position="90"/>
    </location>
</feature>
<keyword evidence="1" id="KW-0175">Coiled coil</keyword>
<evidence type="ECO:0000256" key="2">
    <source>
        <dbReference type="SAM" id="MobiDB-lite"/>
    </source>
</evidence>
<dbReference type="RefSeq" id="WP_120722179.1">
    <property type="nucleotide sequence ID" value="NZ_CP032698.1"/>
</dbReference>
<dbReference type="OrthoDB" id="3855669at2"/>
<sequence length="90" mass="9475">MALTAMERIRAAEEAVEQLRTELDRAGVVLPSLRIDPLTCGGHVLFPLVDLGRCNMDMALRLVAVLAGTYSGEGAPPVGDTPSSAPAERS</sequence>
<evidence type="ECO:0000313" key="3">
    <source>
        <dbReference type="EMBL" id="AYG81414.1"/>
    </source>
</evidence>
<organism evidence="3 4">
    <name type="scientific">Streptomyces hundungensis</name>
    <dbReference type="NCBI Taxonomy" id="1077946"/>
    <lineage>
        <taxon>Bacteria</taxon>
        <taxon>Bacillati</taxon>
        <taxon>Actinomycetota</taxon>
        <taxon>Actinomycetes</taxon>
        <taxon>Kitasatosporales</taxon>
        <taxon>Streptomycetaceae</taxon>
        <taxon>Streptomyces</taxon>
    </lineage>
</organism>
<proteinExistence type="predicted"/>
<accession>A0A387HDB0</accession>
<dbReference type="KEGG" id="shun:DWB77_03560"/>
<feature type="coiled-coil region" evidence="1">
    <location>
        <begin position="2"/>
        <end position="29"/>
    </location>
</feature>
<dbReference type="EMBL" id="CP032698">
    <property type="protein sequence ID" value="AYG81414.1"/>
    <property type="molecule type" value="Genomic_DNA"/>
</dbReference>
<dbReference type="AlphaFoldDB" id="A0A387HDB0"/>
<dbReference type="Proteomes" id="UP000271554">
    <property type="component" value="Chromosome"/>
</dbReference>
<evidence type="ECO:0000256" key="1">
    <source>
        <dbReference type="SAM" id="Coils"/>
    </source>
</evidence>